<sequence length="103" mass="10614">MVSGNGRRARAYSGAVAVTLAVLLAGCAGNTGTGTSGDPGPQSLSGGETCQGIRANLNRMDREGVPSLVEQQNNGKKLAAPQKAKADLYNQLLDKYLGARCHV</sequence>
<dbReference type="EMBL" id="WMBQ01000001">
    <property type="protein sequence ID" value="MTD93030.1"/>
    <property type="molecule type" value="Genomic_DNA"/>
</dbReference>
<comment type="caution">
    <text evidence="1">The sequence shown here is derived from an EMBL/GenBank/DDBJ whole genome shotgun (WGS) entry which is preliminary data.</text>
</comment>
<gene>
    <name evidence="1" type="ORF">GIW81_01635</name>
</gene>
<proteinExistence type="predicted"/>
<dbReference type="AlphaFoldDB" id="A0A6I3KGC5"/>
<name>A0A6I3KGC5_9HYPH</name>
<reference evidence="1 2" key="1">
    <citation type="submission" date="2019-11" db="EMBL/GenBank/DDBJ databases">
        <title>Identification of a novel strain.</title>
        <authorList>
            <person name="Xu Q."/>
            <person name="Wang G."/>
        </authorList>
    </citation>
    <scope>NUCLEOTIDE SEQUENCE [LARGE SCALE GENOMIC DNA]</scope>
    <source>
        <strain evidence="2">xq</strain>
    </source>
</reference>
<accession>A0A6I3KGC5</accession>
<evidence type="ECO:0000313" key="2">
    <source>
        <dbReference type="Proteomes" id="UP000440694"/>
    </source>
</evidence>
<keyword evidence="2" id="KW-1185">Reference proteome</keyword>
<organism evidence="1 2">
    <name type="scientific">Hyphomicrobium album</name>
    <dbReference type="NCBI Taxonomy" id="2665159"/>
    <lineage>
        <taxon>Bacteria</taxon>
        <taxon>Pseudomonadati</taxon>
        <taxon>Pseudomonadota</taxon>
        <taxon>Alphaproteobacteria</taxon>
        <taxon>Hyphomicrobiales</taxon>
        <taxon>Hyphomicrobiaceae</taxon>
        <taxon>Hyphomicrobium</taxon>
    </lineage>
</organism>
<dbReference type="PROSITE" id="PS51257">
    <property type="entry name" value="PROKAR_LIPOPROTEIN"/>
    <property type="match status" value="1"/>
</dbReference>
<dbReference type="Proteomes" id="UP000440694">
    <property type="component" value="Unassembled WGS sequence"/>
</dbReference>
<evidence type="ECO:0000313" key="1">
    <source>
        <dbReference type="EMBL" id="MTD93030.1"/>
    </source>
</evidence>
<evidence type="ECO:0008006" key="3">
    <source>
        <dbReference type="Google" id="ProtNLM"/>
    </source>
</evidence>
<protein>
    <recommendedName>
        <fullName evidence="3">Lipoprotein</fullName>
    </recommendedName>
</protein>